<organism evidence="4 5">
    <name type="scientific">Albimonas donghaensis</name>
    <dbReference type="NCBI Taxonomy" id="356660"/>
    <lineage>
        <taxon>Bacteria</taxon>
        <taxon>Pseudomonadati</taxon>
        <taxon>Pseudomonadota</taxon>
        <taxon>Alphaproteobacteria</taxon>
        <taxon>Rhodobacterales</taxon>
        <taxon>Paracoccaceae</taxon>
        <taxon>Albimonas</taxon>
    </lineage>
</organism>
<keyword evidence="2" id="KW-0520">NAD</keyword>
<dbReference type="Gene3D" id="3.40.50.720">
    <property type="entry name" value="NAD(P)-binding Rossmann-like Domain"/>
    <property type="match status" value="2"/>
</dbReference>
<feature type="domain" description="D-isomer specific 2-hydroxyacid dehydrogenase NAD-binding" evidence="3">
    <location>
        <begin position="122"/>
        <end position="281"/>
    </location>
</feature>
<dbReference type="AlphaFoldDB" id="A0A1H2TNN7"/>
<keyword evidence="1" id="KW-0560">Oxidoreductase</keyword>
<reference evidence="4 5" key="1">
    <citation type="submission" date="2016-10" db="EMBL/GenBank/DDBJ databases">
        <authorList>
            <person name="de Groot N.N."/>
        </authorList>
    </citation>
    <scope>NUCLEOTIDE SEQUENCE [LARGE SCALE GENOMIC DNA]</scope>
    <source>
        <strain evidence="4 5">DSM 17890</strain>
    </source>
</reference>
<dbReference type="PANTHER" id="PTHR43333:SF1">
    <property type="entry name" value="D-ISOMER SPECIFIC 2-HYDROXYACID DEHYDROGENASE NAD-BINDING DOMAIN-CONTAINING PROTEIN"/>
    <property type="match status" value="1"/>
</dbReference>
<dbReference type="GO" id="GO:0016616">
    <property type="term" value="F:oxidoreductase activity, acting on the CH-OH group of donors, NAD or NADP as acceptor"/>
    <property type="evidence" value="ECO:0007669"/>
    <property type="project" value="UniProtKB-ARBA"/>
</dbReference>
<dbReference type="PANTHER" id="PTHR43333">
    <property type="entry name" value="2-HACID_DH_C DOMAIN-CONTAINING PROTEIN"/>
    <property type="match status" value="1"/>
</dbReference>
<dbReference type="InterPro" id="IPR006140">
    <property type="entry name" value="D-isomer_DH_NAD-bd"/>
</dbReference>
<dbReference type="SUPFAM" id="SSF51735">
    <property type="entry name" value="NAD(P)-binding Rossmann-fold domains"/>
    <property type="match status" value="1"/>
</dbReference>
<dbReference type="RefSeq" id="WP_092680031.1">
    <property type="nucleotide sequence ID" value="NZ_FNMZ01000001.1"/>
</dbReference>
<protein>
    <submittedName>
        <fullName evidence="4">Glyoxylate/hydroxypyruvate reductase A</fullName>
    </submittedName>
</protein>
<accession>A0A1H2TNN7</accession>
<sequence>MTAETLTILFAGREAQRHEWEAPLRAAAAEQGVDMRLFMTPEEVDPAEVHALIYNPNGPVKDFAPYTNLRAVLSLWAGVEKIVGDDRIQVPLARMVEPGLTLGMTDWVCAHVLRHHMGIDAHLALAPGEWPQRIPPLTRNRKVGVLGLGELGTDAAKMLAALRFDTAGWARSRHEIEGVETFHGPEGLEAILARSEILVLLLPDTPDTTNLLDARRLAMLPEGAVIVNPGRGPLIDDDALLAALDAGRVGHATLDVFRVEPLPADHPYWAHPKVTVTPHIASATRPETASGALVEQIGRLSRGEPLLHVVDRRRGY</sequence>
<dbReference type="InterPro" id="IPR036291">
    <property type="entry name" value="NAD(P)-bd_dom_sf"/>
</dbReference>
<dbReference type="EMBL" id="FNMZ01000001">
    <property type="protein sequence ID" value="SDW45491.1"/>
    <property type="molecule type" value="Genomic_DNA"/>
</dbReference>
<dbReference type="Proteomes" id="UP000199118">
    <property type="component" value="Unassembled WGS sequence"/>
</dbReference>
<dbReference type="STRING" id="356660.SAMN05444336_1011059"/>
<evidence type="ECO:0000259" key="3">
    <source>
        <dbReference type="Pfam" id="PF02826"/>
    </source>
</evidence>
<dbReference type="InterPro" id="IPR029753">
    <property type="entry name" value="D-isomer_DH_CS"/>
</dbReference>
<dbReference type="PROSITE" id="PS00671">
    <property type="entry name" value="D_2_HYDROXYACID_DH_3"/>
    <property type="match status" value="1"/>
</dbReference>
<dbReference type="CDD" id="cd12164">
    <property type="entry name" value="GDH_like_2"/>
    <property type="match status" value="1"/>
</dbReference>
<evidence type="ECO:0000256" key="1">
    <source>
        <dbReference type="ARBA" id="ARBA00023002"/>
    </source>
</evidence>
<evidence type="ECO:0000313" key="5">
    <source>
        <dbReference type="Proteomes" id="UP000199118"/>
    </source>
</evidence>
<keyword evidence="5" id="KW-1185">Reference proteome</keyword>
<gene>
    <name evidence="4" type="ORF">SAMN05444336_1011059</name>
</gene>
<dbReference type="GO" id="GO:0051287">
    <property type="term" value="F:NAD binding"/>
    <property type="evidence" value="ECO:0007669"/>
    <property type="project" value="InterPro"/>
</dbReference>
<name>A0A1H2TNN7_9RHOB</name>
<proteinExistence type="predicted"/>
<dbReference type="OrthoDB" id="9787219at2"/>
<keyword evidence="4" id="KW-0670">Pyruvate</keyword>
<dbReference type="Pfam" id="PF02826">
    <property type="entry name" value="2-Hacid_dh_C"/>
    <property type="match status" value="1"/>
</dbReference>
<evidence type="ECO:0000256" key="2">
    <source>
        <dbReference type="ARBA" id="ARBA00023027"/>
    </source>
</evidence>
<evidence type="ECO:0000313" key="4">
    <source>
        <dbReference type="EMBL" id="SDW45491.1"/>
    </source>
</evidence>